<dbReference type="PANTHER" id="PTHR34502:SF5">
    <property type="entry name" value="DUF6594 DOMAIN-CONTAINING PROTEIN"/>
    <property type="match status" value="1"/>
</dbReference>
<comment type="caution">
    <text evidence="2">The sequence shown here is derived from an EMBL/GenBank/DDBJ whole genome shotgun (WGS) entry which is preliminary data.</text>
</comment>
<dbReference type="AlphaFoldDB" id="A0A9P9EAP1"/>
<dbReference type="EMBL" id="JAGMWT010000002">
    <property type="protein sequence ID" value="KAH7134895.1"/>
    <property type="molecule type" value="Genomic_DNA"/>
</dbReference>
<dbReference type="PANTHER" id="PTHR34502">
    <property type="entry name" value="DUF6594 DOMAIN-CONTAINING PROTEIN-RELATED"/>
    <property type="match status" value="1"/>
</dbReference>
<gene>
    <name evidence="2" type="ORF">B0J11DRAFT_517159</name>
</gene>
<feature type="domain" description="DUF6594" evidence="1">
    <location>
        <begin position="22"/>
        <end position="137"/>
    </location>
</feature>
<dbReference type="InterPro" id="IPR046529">
    <property type="entry name" value="DUF6594"/>
</dbReference>
<reference evidence="2" key="1">
    <citation type="journal article" date="2021" name="Nat. Commun.">
        <title>Genetic determinants of endophytism in the Arabidopsis root mycobiome.</title>
        <authorList>
            <person name="Mesny F."/>
            <person name="Miyauchi S."/>
            <person name="Thiergart T."/>
            <person name="Pickel B."/>
            <person name="Atanasova L."/>
            <person name="Karlsson M."/>
            <person name="Huettel B."/>
            <person name="Barry K.W."/>
            <person name="Haridas S."/>
            <person name="Chen C."/>
            <person name="Bauer D."/>
            <person name="Andreopoulos W."/>
            <person name="Pangilinan J."/>
            <person name="LaButti K."/>
            <person name="Riley R."/>
            <person name="Lipzen A."/>
            <person name="Clum A."/>
            <person name="Drula E."/>
            <person name="Henrissat B."/>
            <person name="Kohler A."/>
            <person name="Grigoriev I.V."/>
            <person name="Martin F.M."/>
            <person name="Hacquard S."/>
        </authorList>
    </citation>
    <scope>NUCLEOTIDE SEQUENCE</scope>
    <source>
        <strain evidence="2">MPI-CAGE-CH-0243</strain>
    </source>
</reference>
<protein>
    <recommendedName>
        <fullName evidence="1">DUF6594 domain-containing protein</fullName>
    </recommendedName>
</protein>
<sequence length="160" mass="18153">MNDIEDFPPPHRYPWLNHVLGYPMLAERMGYLPSSKIFRRFSALNARNLLYIQAELSLLESDLHVQEKADKEPGAVGSNTWQYSTDYRYLLNSARSSSEAPGASSTKFQAKGSVENTSAFQIELIQQIRAKLKEYSTSLFDKLPTRWMMDPGVGLSFSVP</sequence>
<keyword evidence="3" id="KW-1185">Reference proteome</keyword>
<name>A0A9P9EAP1_9PLEO</name>
<dbReference type="Proteomes" id="UP000700596">
    <property type="component" value="Unassembled WGS sequence"/>
</dbReference>
<dbReference type="Pfam" id="PF20237">
    <property type="entry name" value="DUF6594"/>
    <property type="match status" value="1"/>
</dbReference>
<evidence type="ECO:0000313" key="2">
    <source>
        <dbReference type="EMBL" id="KAH7134895.1"/>
    </source>
</evidence>
<evidence type="ECO:0000313" key="3">
    <source>
        <dbReference type="Proteomes" id="UP000700596"/>
    </source>
</evidence>
<accession>A0A9P9EAP1</accession>
<evidence type="ECO:0000259" key="1">
    <source>
        <dbReference type="Pfam" id="PF20237"/>
    </source>
</evidence>
<proteinExistence type="predicted"/>
<organism evidence="2 3">
    <name type="scientific">Dendryphion nanum</name>
    <dbReference type="NCBI Taxonomy" id="256645"/>
    <lineage>
        <taxon>Eukaryota</taxon>
        <taxon>Fungi</taxon>
        <taxon>Dikarya</taxon>
        <taxon>Ascomycota</taxon>
        <taxon>Pezizomycotina</taxon>
        <taxon>Dothideomycetes</taxon>
        <taxon>Pleosporomycetidae</taxon>
        <taxon>Pleosporales</taxon>
        <taxon>Torulaceae</taxon>
        <taxon>Dendryphion</taxon>
    </lineage>
</organism>
<dbReference type="OrthoDB" id="5342093at2759"/>